<proteinExistence type="predicted"/>
<protein>
    <submittedName>
        <fullName evidence="2">Uncharacterized protein</fullName>
    </submittedName>
</protein>
<keyword evidence="3" id="KW-1185">Reference proteome</keyword>
<feature type="compositionally biased region" description="Basic and acidic residues" evidence="1">
    <location>
        <begin position="1"/>
        <end position="15"/>
    </location>
</feature>
<feature type="region of interest" description="Disordered" evidence="1">
    <location>
        <begin position="1"/>
        <end position="66"/>
    </location>
</feature>
<sequence>MNATDTERRNTEIRDATTPSPTDAGEMASRPAHRERDYGIGYGSSSGYGSERHFTDGHADPLFHLG</sequence>
<name>A0ABP9DSH7_9GAMM</name>
<accession>A0ABP9DSH7</accession>
<evidence type="ECO:0000313" key="3">
    <source>
        <dbReference type="Proteomes" id="UP001501323"/>
    </source>
</evidence>
<evidence type="ECO:0000256" key="1">
    <source>
        <dbReference type="SAM" id="MobiDB-lite"/>
    </source>
</evidence>
<comment type="caution">
    <text evidence="2">The sequence shown here is derived from an EMBL/GenBank/DDBJ whole genome shotgun (WGS) entry which is preliminary data.</text>
</comment>
<dbReference type="RefSeq" id="WP_345294221.1">
    <property type="nucleotide sequence ID" value="NZ_BAABJY010000001.1"/>
</dbReference>
<reference evidence="3" key="1">
    <citation type="journal article" date="2019" name="Int. J. Syst. Evol. Microbiol.">
        <title>The Global Catalogue of Microorganisms (GCM) 10K type strain sequencing project: providing services to taxonomists for standard genome sequencing and annotation.</title>
        <authorList>
            <consortium name="The Broad Institute Genomics Platform"/>
            <consortium name="The Broad Institute Genome Sequencing Center for Infectious Disease"/>
            <person name="Wu L."/>
            <person name="Ma J."/>
        </authorList>
    </citation>
    <scope>NUCLEOTIDE SEQUENCE [LARGE SCALE GENOMIC DNA]</scope>
    <source>
        <strain evidence="3">JCM 18392</strain>
    </source>
</reference>
<dbReference type="EMBL" id="BAABJY010000001">
    <property type="protein sequence ID" value="GAA4858734.1"/>
    <property type="molecule type" value="Genomic_DNA"/>
</dbReference>
<organism evidence="2 3">
    <name type="scientific">Luteimonas vadosa</name>
    <dbReference type="NCBI Taxonomy" id="1165507"/>
    <lineage>
        <taxon>Bacteria</taxon>
        <taxon>Pseudomonadati</taxon>
        <taxon>Pseudomonadota</taxon>
        <taxon>Gammaproteobacteria</taxon>
        <taxon>Lysobacterales</taxon>
        <taxon>Lysobacteraceae</taxon>
        <taxon>Luteimonas</taxon>
    </lineage>
</organism>
<gene>
    <name evidence="2" type="ORF">GCM10023332_08290</name>
</gene>
<dbReference type="Proteomes" id="UP001501323">
    <property type="component" value="Unassembled WGS sequence"/>
</dbReference>
<feature type="compositionally biased region" description="Basic and acidic residues" evidence="1">
    <location>
        <begin position="50"/>
        <end position="66"/>
    </location>
</feature>
<evidence type="ECO:0000313" key="2">
    <source>
        <dbReference type="EMBL" id="GAA4858734.1"/>
    </source>
</evidence>